<dbReference type="InterPro" id="IPR002898">
    <property type="entry name" value="MotA_ExbB_proton_chnl"/>
</dbReference>
<dbReference type="NCBIfam" id="NF006583">
    <property type="entry name" value="PRK09109.1"/>
    <property type="match status" value="1"/>
</dbReference>
<keyword evidence="4 7" id="KW-1133">Transmembrane helix</keyword>
<keyword evidence="9" id="KW-0966">Cell projection</keyword>
<keyword evidence="9" id="KW-0969">Cilium</keyword>
<comment type="subcellular location">
    <subcellularLocation>
        <location evidence="1">Cell membrane</location>
        <topology evidence="1">Multi-pass membrane protein</topology>
    </subcellularLocation>
    <subcellularLocation>
        <location evidence="6">Membrane</location>
        <topology evidence="6">Multi-pass membrane protein</topology>
    </subcellularLocation>
</comment>
<name>A0ABV7RKT6_9NEIS</name>
<comment type="caution">
    <text evidence="9">The sequence shown here is derived from an EMBL/GenBank/DDBJ whole genome shotgun (WGS) entry which is preliminary data.</text>
</comment>
<evidence type="ECO:0000256" key="7">
    <source>
        <dbReference type="SAM" id="Phobius"/>
    </source>
</evidence>
<dbReference type="RefSeq" id="WP_386094655.1">
    <property type="nucleotide sequence ID" value="NZ_JBHRXN010000036.1"/>
</dbReference>
<organism evidence="9 10">
    <name type="scientific">Vogesella facilis</name>
    <dbReference type="NCBI Taxonomy" id="1655232"/>
    <lineage>
        <taxon>Bacteria</taxon>
        <taxon>Pseudomonadati</taxon>
        <taxon>Pseudomonadota</taxon>
        <taxon>Betaproteobacteria</taxon>
        <taxon>Neisseriales</taxon>
        <taxon>Chromobacteriaceae</taxon>
        <taxon>Vogesella</taxon>
    </lineage>
</organism>
<dbReference type="InterPro" id="IPR047055">
    <property type="entry name" value="MotA-like"/>
</dbReference>
<dbReference type="Proteomes" id="UP001595741">
    <property type="component" value="Unassembled WGS sequence"/>
</dbReference>
<feature type="transmembrane region" description="Helical" evidence="7">
    <location>
        <begin position="150"/>
        <end position="170"/>
    </location>
</feature>
<dbReference type="EMBL" id="JBHRXN010000036">
    <property type="protein sequence ID" value="MFC3534037.1"/>
    <property type="molecule type" value="Genomic_DNA"/>
</dbReference>
<proteinExistence type="inferred from homology"/>
<evidence type="ECO:0000259" key="8">
    <source>
        <dbReference type="Pfam" id="PF01618"/>
    </source>
</evidence>
<gene>
    <name evidence="9" type="ORF">ACFOLG_17870</name>
</gene>
<sequence>MLDKISFIAILGGLTAILAGQALEGGHIASLVQVTAFLIVIGGTASAVMLQSTPRQFMTGLQMAKWVFVPPNFEFEKQIRDIVGWSNTSRRSGLLALEGYLNAQKDPFTKKALQLLVDGGEPQMIRDVLEVELEAHEHARKLAAKIWESAGGYSPTMGIMGAVLGLIHVMENLSDPSKLGGGIAVAFVATVYGVGAANLLFLPMAHKLKHLITLESTARELVIEGIVAIANGENPRQIEARLRGFQAITD</sequence>
<evidence type="ECO:0000256" key="2">
    <source>
        <dbReference type="ARBA" id="ARBA00022475"/>
    </source>
</evidence>
<evidence type="ECO:0000313" key="9">
    <source>
        <dbReference type="EMBL" id="MFC3534037.1"/>
    </source>
</evidence>
<evidence type="ECO:0000256" key="5">
    <source>
        <dbReference type="ARBA" id="ARBA00023136"/>
    </source>
</evidence>
<reference evidence="10" key="1">
    <citation type="journal article" date="2019" name="Int. J. Syst. Evol. Microbiol.">
        <title>The Global Catalogue of Microorganisms (GCM) 10K type strain sequencing project: providing services to taxonomists for standard genome sequencing and annotation.</title>
        <authorList>
            <consortium name="The Broad Institute Genomics Platform"/>
            <consortium name="The Broad Institute Genome Sequencing Center for Infectious Disease"/>
            <person name="Wu L."/>
            <person name="Ma J."/>
        </authorList>
    </citation>
    <scope>NUCLEOTIDE SEQUENCE [LARGE SCALE GENOMIC DNA]</scope>
    <source>
        <strain evidence="10">KCTC 42742</strain>
    </source>
</reference>
<evidence type="ECO:0000256" key="6">
    <source>
        <dbReference type="RuleBase" id="RU004057"/>
    </source>
</evidence>
<accession>A0ABV7RKT6</accession>
<keyword evidence="2" id="KW-1003">Cell membrane</keyword>
<keyword evidence="5 7" id="KW-0472">Membrane</keyword>
<feature type="domain" description="MotA/TolQ/ExbB proton channel" evidence="8">
    <location>
        <begin position="103"/>
        <end position="219"/>
    </location>
</feature>
<dbReference type="Pfam" id="PF01618">
    <property type="entry name" value="MotA_ExbB"/>
    <property type="match status" value="1"/>
</dbReference>
<comment type="similarity">
    <text evidence="6">Belongs to the exbB/tolQ family.</text>
</comment>
<feature type="transmembrane region" description="Helical" evidence="7">
    <location>
        <begin position="32"/>
        <end position="50"/>
    </location>
</feature>
<keyword evidence="3 7" id="KW-0812">Transmembrane</keyword>
<dbReference type="PANTHER" id="PTHR30433:SF3">
    <property type="entry name" value="MOTILITY PROTEIN A"/>
    <property type="match status" value="1"/>
</dbReference>
<keyword evidence="9" id="KW-0282">Flagellum</keyword>
<protein>
    <submittedName>
        <fullName evidence="9">Flagellar motor protein</fullName>
    </submittedName>
</protein>
<evidence type="ECO:0000256" key="3">
    <source>
        <dbReference type="ARBA" id="ARBA00022692"/>
    </source>
</evidence>
<dbReference type="PANTHER" id="PTHR30433">
    <property type="entry name" value="CHEMOTAXIS PROTEIN MOTA"/>
    <property type="match status" value="1"/>
</dbReference>
<evidence type="ECO:0000313" key="10">
    <source>
        <dbReference type="Proteomes" id="UP001595741"/>
    </source>
</evidence>
<keyword evidence="6" id="KW-0653">Protein transport</keyword>
<evidence type="ECO:0000256" key="4">
    <source>
        <dbReference type="ARBA" id="ARBA00022989"/>
    </source>
</evidence>
<feature type="transmembrane region" description="Helical" evidence="7">
    <location>
        <begin position="182"/>
        <end position="202"/>
    </location>
</feature>
<keyword evidence="6" id="KW-0813">Transport</keyword>
<keyword evidence="10" id="KW-1185">Reference proteome</keyword>
<evidence type="ECO:0000256" key="1">
    <source>
        <dbReference type="ARBA" id="ARBA00004651"/>
    </source>
</evidence>